<evidence type="ECO:0000256" key="1">
    <source>
        <dbReference type="SAM" id="SignalP"/>
    </source>
</evidence>
<reference evidence="2 3" key="1">
    <citation type="submission" date="2019-03" db="EMBL/GenBank/DDBJ databases">
        <title>Genomic Encyclopedia of Type Strains, Phase IV (KMG-IV): sequencing the most valuable type-strain genomes for metagenomic binning, comparative biology and taxonomic classification.</title>
        <authorList>
            <person name="Goeker M."/>
        </authorList>
    </citation>
    <scope>NUCLEOTIDE SEQUENCE [LARGE SCALE GENOMIC DNA]</scope>
    <source>
        <strain evidence="2 3">DSM 21667</strain>
    </source>
</reference>
<evidence type="ECO:0000313" key="2">
    <source>
        <dbReference type="EMBL" id="TDR42466.1"/>
    </source>
</evidence>
<feature type="chain" id="PRO_5020770619" evidence="1">
    <location>
        <begin position="20"/>
        <end position="293"/>
    </location>
</feature>
<sequence length="293" mass="30906">MRLLRLAMVLLFASLPLHAAERAAVIATYAYARYDRAAALQPLATVLGEALGQAVQVRVLESPRALAAALREGSVDLAVTNTFVYLAVRGDAHLQPLAVFDVPAATLDAYRGVLLARRDRVTLTTLRLTDRPLRYAQVIPGSTSGGLVQDLFLAASGVNGSTQLHARYSGTHEAALADLQQDRADVAALADAPWQAAQRASTAGDVVELWRSPPIPPGPMVCRDAGRIDCAQARALLLNLQHKAPDALAAVVAAWSEAAGATRLVPVREPAYDALTAGFADAAAGRAVLEKLL</sequence>
<dbReference type="EMBL" id="SNZH01000008">
    <property type="protein sequence ID" value="TDR42466.1"/>
    <property type="molecule type" value="Genomic_DNA"/>
</dbReference>
<gene>
    <name evidence="2" type="ORF">DFR29_10849</name>
</gene>
<accession>A0A4V3DM36</accession>
<keyword evidence="3" id="KW-1185">Reference proteome</keyword>
<evidence type="ECO:0000313" key="3">
    <source>
        <dbReference type="Proteomes" id="UP000295293"/>
    </source>
</evidence>
<name>A0A4V3DM36_9GAMM</name>
<dbReference type="PANTHER" id="PTHR35841:SF1">
    <property type="entry name" value="PHOSPHONATES-BINDING PERIPLASMIC PROTEIN"/>
    <property type="match status" value="1"/>
</dbReference>
<dbReference type="RefSeq" id="WP_166654089.1">
    <property type="nucleotide sequence ID" value="NZ_SNZH01000008.1"/>
</dbReference>
<feature type="signal peptide" evidence="1">
    <location>
        <begin position="1"/>
        <end position="19"/>
    </location>
</feature>
<dbReference type="AlphaFoldDB" id="A0A4V3DM36"/>
<dbReference type="Gene3D" id="3.40.190.10">
    <property type="entry name" value="Periplasmic binding protein-like II"/>
    <property type="match status" value="2"/>
</dbReference>
<dbReference type="Proteomes" id="UP000295293">
    <property type="component" value="Unassembled WGS sequence"/>
</dbReference>
<keyword evidence="1" id="KW-0732">Signal</keyword>
<organism evidence="2 3">
    <name type="scientific">Tahibacter aquaticus</name>
    <dbReference type="NCBI Taxonomy" id="520092"/>
    <lineage>
        <taxon>Bacteria</taxon>
        <taxon>Pseudomonadati</taxon>
        <taxon>Pseudomonadota</taxon>
        <taxon>Gammaproteobacteria</taxon>
        <taxon>Lysobacterales</taxon>
        <taxon>Rhodanobacteraceae</taxon>
        <taxon>Tahibacter</taxon>
    </lineage>
</organism>
<comment type="caution">
    <text evidence="2">The sequence shown here is derived from an EMBL/GenBank/DDBJ whole genome shotgun (WGS) entry which is preliminary data.</text>
</comment>
<dbReference type="PANTHER" id="PTHR35841">
    <property type="entry name" value="PHOSPHONATES-BINDING PERIPLASMIC PROTEIN"/>
    <property type="match status" value="1"/>
</dbReference>
<protein>
    <submittedName>
        <fullName evidence="2">Phosphonate ABC transporter substrate-binding protein</fullName>
    </submittedName>
</protein>
<dbReference type="Pfam" id="PF12974">
    <property type="entry name" value="Phosphonate-bd"/>
    <property type="match status" value="1"/>
</dbReference>
<dbReference type="SUPFAM" id="SSF53850">
    <property type="entry name" value="Periplasmic binding protein-like II"/>
    <property type="match status" value="1"/>
</dbReference>
<proteinExistence type="predicted"/>